<accession>A0A212KCY8</accession>
<evidence type="ECO:0000256" key="1">
    <source>
        <dbReference type="SAM" id="SignalP"/>
    </source>
</evidence>
<keyword evidence="1" id="KW-0732">Signal</keyword>
<sequence length="246" mass="26637">MAQSRSIKTKIALLAGLCLIATAAATTAASYFFAAANTAYVTATVSDLVDRKTRDSLQNLATGQANLLRAKFEEALNAARTLADVFAIVGAPHGNSVPDNLRRKVMLNILNQTLKGNPAFNGTYSAWEPNAVDGNDEMFRDNAFVGSDATGRFLPYWTRDPESGFITVQPLVEYDSRELHPNGTMKGGWYLGPKETGRESVLGPLPYVVQGKNVFLATMSAPILSQGRFLGVAGADFNLRFVQELR</sequence>
<protein>
    <submittedName>
        <fullName evidence="2">Methyl-accepting chemotaxis protein, putative</fullName>
    </submittedName>
</protein>
<gene>
    <name evidence="2" type="ORF">KL86APRO_12613</name>
</gene>
<dbReference type="Gene3D" id="3.30.450.20">
    <property type="entry name" value="PAS domain"/>
    <property type="match status" value="1"/>
</dbReference>
<dbReference type="AlphaFoldDB" id="A0A212KCY8"/>
<feature type="signal peptide" evidence="1">
    <location>
        <begin position="1"/>
        <end position="28"/>
    </location>
</feature>
<proteinExistence type="predicted"/>
<dbReference type="EMBL" id="FLUO01000001">
    <property type="protein sequence ID" value="SBW09521.1"/>
    <property type="molecule type" value="Genomic_DNA"/>
</dbReference>
<reference evidence="2" key="1">
    <citation type="submission" date="2016-04" db="EMBL/GenBank/DDBJ databases">
        <authorList>
            <person name="Evans L.H."/>
            <person name="Alamgir A."/>
            <person name="Owens N."/>
            <person name="Weber N.D."/>
            <person name="Virtaneva K."/>
            <person name="Barbian K."/>
            <person name="Babar A."/>
            <person name="Rosenke K."/>
        </authorList>
    </citation>
    <scope>NUCLEOTIDE SEQUENCE</scope>
    <source>
        <strain evidence="2">86</strain>
    </source>
</reference>
<evidence type="ECO:0000313" key="2">
    <source>
        <dbReference type="EMBL" id="SBW09521.1"/>
    </source>
</evidence>
<organism evidence="2">
    <name type="scientific">uncultured Alphaproteobacteria bacterium</name>
    <dbReference type="NCBI Taxonomy" id="91750"/>
    <lineage>
        <taxon>Bacteria</taxon>
        <taxon>Pseudomonadati</taxon>
        <taxon>Pseudomonadota</taxon>
        <taxon>Alphaproteobacteria</taxon>
        <taxon>environmental samples</taxon>
    </lineage>
</organism>
<feature type="chain" id="PRO_5012262045" evidence="1">
    <location>
        <begin position="29"/>
        <end position="246"/>
    </location>
</feature>
<name>A0A212KCY8_9PROT</name>
<dbReference type="Pfam" id="PF22673">
    <property type="entry name" value="MCP-like_PDC_1"/>
    <property type="match status" value="1"/>
</dbReference>
<dbReference type="CDD" id="cd12913">
    <property type="entry name" value="PDC1_MCP_like"/>
    <property type="match status" value="1"/>
</dbReference>